<evidence type="ECO:0000313" key="1">
    <source>
        <dbReference type="EMBL" id="MBX43087.1"/>
    </source>
</evidence>
<proteinExistence type="predicted"/>
<dbReference type="EMBL" id="GGEC01062603">
    <property type="protein sequence ID" value="MBX43087.1"/>
    <property type="molecule type" value="Transcribed_RNA"/>
</dbReference>
<sequence length="27" mass="2921">MHACFLGNKFHLKSVALRTKSTGTSVS</sequence>
<dbReference type="AlphaFoldDB" id="A0A2P2NKS0"/>
<protein>
    <submittedName>
        <fullName evidence="1">Uncharacterized protein</fullName>
    </submittedName>
</protein>
<organism evidence="1">
    <name type="scientific">Rhizophora mucronata</name>
    <name type="common">Asiatic mangrove</name>
    <dbReference type="NCBI Taxonomy" id="61149"/>
    <lineage>
        <taxon>Eukaryota</taxon>
        <taxon>Viridiplantae</taxon>
        <taxon>Streptophyta</taxon>
        <taxon>Embryophyta</taxon>
        <taxon>Tracheophyta</taxon>
        <taxon>Spermatophyta</taxon>
        <taxon>Magnoliopsida</taxon>
        <taxon>eudicotyledons</taxon>
        <taxon>Gunneridae</taxon>
        <taxon>Pentapetalae</taxon>
        <taxon>rosids</taxon>
        <taxon>fabids</taxon>
        <taxon>Malpighiales</taxon>
        <taxon>Rhizophoraceae</taxon>
        <taxon>Rhizophora</taxon>
    </lineage>
</organism>
<name>A0A2P2NKS0_RHIMU</name>
<accession>A0A2P2NKS0</accession>
<reference evidence="1" key="1">
    <citation type="submission" date="2018-02" db="EMBL/GenBank/DDBJ databases">
        <title>Rhizophora mucronata_Transcriptome.</title>
        <authorList>
            <person name="Meera S.P."/>
            <person name="Sreeshan A."/>
            <person name="Augustine A."/>
        </authorList>
    </citation>
    <scope>NUCLEOTIDE SEQUENCE</scope>
    <source>
        <tissue evidence="1">Leaf</tissue>
    </source>
</reference>